<sequence length="114" mass="12968">MKIGEVKDRTEHEGGDTRHPLSTHAQYPSLHPEPPPNHRPRRDTRPGRQLAAGDRSALAWLLGLIEIIDKRRDATSQLDRQCGTETTHTLPDRNLMHHKMARNGLLQFVSRGEI</sequence>
<feature type="compositionally biased region" description="Basic and acidic residues" evidence="1">
    <location>
        <begin position="1"/>
        <end position="19"/>
    </location>
</feature>
<organism evidence="2 3">
    <name type="scientific">Batillaria attramentaria</name>
    <dbReference type="NCBI Taxonomy" id="370345"/>
    <lineage>
        <taxon>Eukaryota</taxon>
        <taxon>Metazoa</taxon>
        <taxon>Spiralia</taxon>
        <taxon>Lophotrochozoa</taxon>
        <taxon>Mollusca</taxon>
        <taxon>Gastropoda</taxon>
        <taxon>Caenogastropoda</taxon>
        <taxon>Sorbeoconcha</taxon>
        <taxon>Cerithioidea</taxon>
        <taxon>Batillariidae</taxon>
        <taxon>Batillaria</taxon>
    </lineage>
</organism>
<reference evidence="2 3" key="1">
    <citation type="journal article" date="2023" name="Sci. Data">
        <title>Genome assembly of the Korean intertidal mud-creeper Batillaria attramentaria.</title>
        <authorList>
            <person name="Patra A.K."/>
            <person name="Ho P.T."/>
            <person name="Jun S."/>
            <person name="Lee S.J."/>
            <person name="Kim Y."/>
            <person name="Won Y.J."/>
        </authorList>
    </citation>
    <scope>NUCLEOTIDE SEQUENCE [LARGE SCALE GENOMIC DNA]</scope>
    <source>
        <strain evidence="2">Wonlab-2016</strain>
    </source>
</reference>
<name>A0ABD0M8S2_9CAEN</name>
<gene>
    <name evidence="2" type="ORF">BaRGS_00001583</name>
</gene>
<dbReference type="EMBL" id="JACVVK020000004">
    <property type="protein sequence ID" value="KAK7507648.1"/>
    <property type="molecule type" value="Genomic_DNA"/>
</dbReference>
<comment type="caution">
    <text evidence="2">The sequence shown here is derived from an EMBL/GenBank/DDBJ whole genome shotgun (WGS) entry which is preliminary data.</text>
</comment>
<evidence type="ECO:0000313" key="3">
    <source>
        <dbReference type="Proteomes" id="UP001519460"/>
    </source>
</evidence>
<accession>A0ABD0M8S2</accession>
<evidence type="ECO:0000256" key="1">
    <source>
        <dbReference type="SAM" id="MobiDB-lite"/>
    </source>
</evidence>
<proteinExistence type="predicted"/>
<evidence type="ECO:0000313" key="2">
    <source>
        <dbReference type="EMBL" id="KAK7507648.1"/>
    </source>
</evidence>
<feature type="region of interest" description="Disordered" evidence="1">
    <location>
        <begin position="1"/>
        <end position="51"/>
    </location>
</feature>
<dbReference type="Proteomes" id="UP001519460">
    <property type="component" value="Unassembled WGS sequence"/>
</dbReference>
<protein>
    <submittedName>
        <fullName evidence="2">Uncharacterized protein</fullName>
    </submittedName>
</protein>
<dbReference type="AlphaFoldDB" id="A0ABD0M8S2"/>
<keyword evidence="3" id="KW-1185">Reference proteome</keyword>